<proteinExistence type="predicted"/>
<organism evidence="1">
    <name type="scientific">marine metagenome</name>
    <dbReference type="NCBI Taxonomy" id="408172"/>
    <lineage>
        <taxon>unclassified sequences</taxon>
        <taxon>metagenomes</taxon>
        <taxon>ecological metagenomes</taxon>
    </lineage>
</organism>
<reference evidence="1" key="1">
    <citation type="submission" date="2018-05" db="EMBL/GenBank/DDBJ databases">
        <authorList>
            <person name="Lanie J.A."/>
            <person name="Ng W.-L."/>
            <person name="Kazmierczak K.M."/>
            <person name="Andrzejewski T.M."/>
            <person name="Davidsen T.M."/>
            <person name="Wayne K.J."/>
            <person name="Tettelin H."/>
            <person name="Glass J.I."/>
            <person name="Rusch D."/>
            <person name="Podicherti R."/>
            <person name="Tsui H.-C.T."/>
            <person name="Winkler M.E."/>
        </authorList>
    </citation>
    <scope>NUCLEOTIDE SEQUENCE</scope>
</reference>
<protein>
    <recommendedName>
        <fullName evidence="2">THUMP domain-containing protein</fullName>
    </recommendedName>
</protein>
<dbReference type="EMBL" id="UINC01007289">
    <property type="protein sequence ID" value="SVA32488.1"/>
    <property type="molecule type" value="Genomic_DNA"/>
</dbReference>
<name>A0A381UY02_9ZZZZ</name>
<sequence>VTSEYLFELGGENKELAKIEARELLKTEGYNPETGFEEGQIVIIKTSQKLALNTIQRLGMTKRVSRIIHSSEEKDIGKVIEQLPTLDLGKSSFAIRQIRRNVISERKIAIKIGRKIPIENEIALDNPDVKILFYTGSRTIISILEENSTTAYKSCLEHHVRYRPYFSPISIHPR</sequence>
<feature type="non-terminal residue" evidence="1">
    <location>
        <position position="1"/>
    </location>
</feature>
<feature type="non-terminal residue" evidence="1">
    <location>
        <position position="174"/>
    </location>
</feature>
<accession>A0A381UY02</accession>
<evidence type="ECO:0008006" key="2">
    <source>
        <dbReference type="Google" id="ProtNLM"/>
    </source>
</evidence>
<evidence type="ECO:0000313" key="1">
    <source>
        <dbReference type="EMBL" id="SVA32488.1"/>
    </source>
</evidence>
<gene>
    <name evidence="1" type="ORF">METZ01_LOCUS85342</name>
</gene>
<dbReference type="AlphaFoldDB" id="A0A381UY02"/>